<evidence type="ECO:0000313" key="2">
    <source>
        <dbReference type="Proteomes" id="UP000248326"/>
    </source>
</evidence>
<keyword evidence="1" id="KW-0670">Pyruvate</keyword>
<dbReference type="PANTHER" id="PTHR38460">
    <property type="entry name" value="TAUTOMERASE YOLI-RELATED"/>
    <property type="match status" value="1"/>
</dbReference>
<dbReference type="InterPro" id="IPR037479">
    <property type="entry name" value="Tauto_MSAD"/>
</dbReference>
<name>A0A318SBP9_9DEIO</name>
<dbReference type="Pfam" id="PF14552">
    <property type="entry name" value="Tautomerase_2"/>
    <property type="match status" value="1"/>
</dbReference>
<protein>
    <submittedName>
        <fullName evidence="1">Phenylpyruvate tautomerase PptA (4-oxalocrotonate tautomerase family)</fullName>
    </submittedName>
</protein>
<keyword evidence="2" id="KW-1185">Reference proteome</keyword>
<reference evidence="1 2" key="1">
    <citation type="submission" date="2018-06" db="EMBL/GenBank/DDBJ databases">
        <title>Genomic Encyclopedia of Type Strains, Phase IV (KMG-IV): sequencing the most valuable type-strain genomes for metagenomic binning, comparative biology and taxonomic classification.</title>
        <authorList>
            <person name="Goeker M."/>
        </authorList>
    </citation>
    <scope>NUCLEOTIDE SEQUENCE [LARGE SCALE GENOMIC DNA]</scope>
    <source>
        <strain evidence="1 2">DSM 18048</strain>
    </source>
</reference>
<dbReference type="SUPFAM" id="SSF55331">
    <property type="entry name" value="Tautomerase/MIF"/>
    <property type="match status" value="1"/>
</dbReference>
<proteinExistence type="predicted"/>
<evidence type="ECO:0000313" key="1">
    <source>
        <dbReference type="EMBL" id="PYE53780.1"/>
    </source>
</evidence>
<gene>
    <name evidence="1" type="ORF">DES52_10738</name>
</gene>
<dbReference type="EMBL" id="QJSX01000007">
    <property type="protein sequence ID" value="PYE53780.1"/>
    <property type="molecule type" value="Genomic_DNA"/>
</dbReference>
<dbReference type="RefSeq" id="WP_110886837.1">
    <property type="nucleotide sequence ID" value="NZ_QJSX01000007.1"/>
</dbReference>
<dbReference type="Proteomes" id="UP000248326">
    <property type="component" value="Unassembled WGS sequence"/>
</dbReference>
<dbReference type="PANTHER" id="PTHR38460:SF1">
    <property type="entry name" value="TAUTOMERASE YOLI-RELATED"/>
    <property type="match status" value="1"/>
</dbReference>
<organism evidence="1 2">
    <name type="scientific">Deinococcus yavapaiensis KR-236</name>
    <dbReference type="NCBI Taxonomy" id="694435"/>
    <lineage>
        <taxon>Bacteria</taxon>
        <taxon>Thermotogati</taxon>
        <taxon>Deinococcota</taxon>
        <taxon>Deinococci</taxon>
        <taxon>Deinococcales</taxon>
        <taxon>Deinococcaceae</taxon>
        <taxon>Deinococcus</taxon>
    </lineage>
</organism>
<comment type="caution">
    <text evidence="1">The sequence shown here is derived from an EMBL/GenBank/DDBJ whole genome shotgun (WGS) entry which is preliminary data.</text>
</comment>
<dbReference type="Gene3D" id="3.30.429.10">
    <property type="entry name" value="Macrophage Migration Inhibitory Factor"/>
    <property type="match status" value="1"/>
</dbReference>
<dbReference type="OrthoDB" id="9804765at2"/>
<dbReference type="AlphaFoldDB" id="A0A318SBP9"/>
<accession>A0A318SBP9</accession>
<dbReference type="InterPro" id="IPR014347">
    <property type="entry name" value="Tautomerase/MIF_sf"/>
</dbReference>
<sequence>MTQMKIYGHRAHLGPRRAAVSDTLHRAAVQAFTLPEDKRFHRFFLLDEEDFVTPADRDGTYTIIEVLLFTGRSLAAKHAFLTLVFDLFARDLNIEPRNVEVVLLEAPREHWGIRGVTGDQLTLPYQVDV</sequence>